<dbReference type="Proteomes" id="UP000299102">
    <property type="component" value="Unassembled WGS sequence"/>
</dbReference>
<keyword evidence="3" id="KW-1185">Reference proteome</keyword>
<gene>
    <name evidence="2" type="ORF">EVAR_23270_1</name>
</gene>
<dbReference type="AlphaFoldDB" id="A0A4C1V7B9"/>
<sequence length="192" mass="21576">MYSAKEENIYTFLIKLYRVTASKQLALLPFRRVRPSACAGLRNTIETRSDPPERHTRGFDAGFAAQVSADSGWTLTVITARRTASSLSAMARIWSKYDSLEGRQPQRAEFGHWSREGVGPAGPPAPQPHQSAAVSPHRLPRRLRYPLTTTGSHAYPHPHTIFYTASHSLYLGLRCRITPVRNFGIIIFIYLI</sequence>
<evidence type="ECO:0000313" key="2">
    <source>
        <dbReference type="EMBL" id="GBP33924.1"/>
    </source>
</evidence>
<dbReference type="EMBL" id="BGZK01000281">
    <property type="protein sequence ID" value="GBP33924.1"/>
    <property type="molecule type" value="Genomic_DNA"/>
</dbReference>
<reference evidence="2 3" key="1">
    <citation type="journal article" date="2019" name="Commun. Biol.">
        <title>The bagworm genome reveals a unique fibroin gene that provides high tensile strength.</title>
        <authorList>
            <person name="Kono N."/>
            <person name="Nakamura H."/>
            <person name="Ohtoshi R."/>
            <person name="Tomita M."/>
            <person name="Numata K."/>
            <person name="Arakawa K."/>
        </authorList>
    </citation>
    <scope>NUCLEOTIDE SEQUENCE [LARGE SCALE GENOMIC DNA]</scope>
</reference>
<feature type="region of interest" description="Disordered" evidence="1">
    <location>
        <begin position="113"/>
        <end position="138"/>
    </location>
</feature>
<organism evidence="2 3">
    <name type="scientific">Eumeta variegata</name>
    <name type="common">Bagworm moth</name>
    <name type="synonym">Eumeta japonica</name>
    <dbReference type="NCBI Taxonomy" id="151549"/>
    <lineage>
        <taxon>Eukaryota</taxon>
        <taxon>Metazoa</taxon>
        <taxon>Ecdysozoa</taxon>
        <taxon>Arthropoda</taxon>
        <taxon>Hexapoda</taxon>
        <taxon>Insecta</taxon>
        <taxon>Pterygota</taxon>
        <taxon>Neoptera</taxon>
        <taxon>Endopterygota</taxon>
        <taxon>Lepidoptera</taxon>
        <taxon>Glossata</taxon>
        <taxon>Ditrysia</taxon>
        <taxon>Tineoidea</taxon>
        <taxon>Psychidae</taxon>
        <taxon>Oiketicinae</taxon>
        <taxon>Eumeta</taxon>
    </lineage>
</organism>
<evidence type="ECO:0000256" key="1">
    <source>
        <dbReference type="SAM" id="MobiDB-lite"/>
    </source>
</evidence>
<comment type="caution">
    <text evidence="2">The sequence shown here is derived from an EMBL/GenBank/DDBJ whole genome shotgun (WGS) entry which is preliminary data.</text>
</comment>
<accession>A0A4C1V7B9</accession>
<evidence type="ECO:0000313" key="3">
    <source>
        <dbReference type="Proteomes" id="UP000299102"/>
    </source>
</evidence>
<feature type="compositionally biased region" description="Low complexity" evidence="1">
    <location>
        <begin position="128"/>
        <end position="137"/>
    </location>
</feature>
<proteinExistence type="predicted"/>
<protein>
    <submittedName>
        <fullName evidence="2">Uncharacterized protein</fullName>
    </submittedName>
</protein>
<name>A0A4C1V7B9_EUMVA</name>